<accession>A0A0H5Q5W5</accession>
<dbReference type="AlphaFoldDB" id="A0A0H5Q5W5"/>
<reference evidence="1" key="2">
    <citation type="submission" date="2015-07" db="EMBL/GenBank/DDBJ databases">
        <title>Plasmids, circular viruses and viroids from rat gut.</title>
        <authorList>
            <person name="Jorgensen T.J."/>
            <person name="Hansen M.A."/>
            <person name="Xu Z."/>
            <person name="Tabak M.A."/>
            <person name="Sorensen S.J."/>
            <person name="Hansen L.H."/>
        </authorList>
    </citation>
    <scope>NUCLEOTIDE SEQUENCE</scope>
    <source>
        <strain evidence="1">RGFK1539</strain>
    </source>
</reference>
<dbReference type="EMBL" id="LN854073">
    <property type="protein sequence ID" value="CRY97421.1"/>
    <property type="molecule type" value="Genomic_DNA"/>
</dbReference>
<evidence type="ECO:0000313" key="1">
    <source>
        <dbReference type="EMBL" id="CRY97421.1"/>
    </source>
</evidence>
<sequence>MRIKYEFAGIARSEKHLCVFFEIVTGSARRVECVMVPWVELIDMNTLSYIDKAVRAELERTWADREDNADEEIPGIG</sequence>
<organism evidence="1">
    <name type="scientific">uncultured prokaryote</name>
    <dbReference type="NCBI Taxonomy" id="198431"/>
    <lineage>
        <taxon>unclassified sequences</taxon>
        <taxon>environmental samples</taxon>
    </lineage>
</organism>
<proteinExistence type="predicted"/>
<name>A0A0H5Q5W5_9ZZZZ</name>
<protein>
    <submittedName>
        <fullName evidence="1">Uncharacterized protein</fullName>
    </submittedName>
</protein>
<reference evidence="1" key="1">
    <citation type="submission" date="2015-06" db="EMBL/GenBank/DDBJ databases">
        <authorList>
            <person name="Joergensen T."/>
        </authorList>
    </citation>
    <scope>NUCLEOTIDE SEQUENCE</scope>
    <source>
        <strain evidence="1">RGFK1539</strain>
    </source>
</reference>